<dbReference type="Proteomes" id="UP000199642">
    <property type="component" value="Unassembled WGS sequence"/>
</dbReference>
<evidence type="ECO:0000313" key="2">
    <source>
        <dbReference type="Proteomes" id="UP000199642"/>
    </source>
</evidence>
<dbReference type="STRING" id="435880.SAMN04487988_10576"/>
<name>A0A1I2SUV1_9BACT</name>
<dbReference type="SUPFAM" id="SSF49464">
    <property type="entry name" value="Carboxypeptidase regulatory domain-like"/>
    <property type="match status" value="1"/>
</dbReference>
<dbReference type="OrthoDB" id="1489599at2"/>
<accession>A0A1I2SUV1</accession>
<protein>
    <submittedName>
        <fullName evidence="1">CarboxypepD_reg-like domain-containing protein</fullName>
    </submittedName>
</protein>
<dbReference type="EMBL" id="FOPC01000005">
    <property type="protein sequence ID" value="SFG56470.1"/>
    <property type="molecule type" value="Genomic_DNA"/>
</dbReference>
<sequence length="409" mass="48281">MKYIVVFVIFFFPLKVYSQTSKIWGKVVDSKDNSSIENVSIYIRDSNQGTFSNEEGNFIFTFDGDFTSIIFQIIGYKPVEILISEVSDNMTIRMDQDPYFLQEVLIEADSSLQIMQNAFSRIKQNYPNKQHLLKAYYRESVLRDDNYVRFLDAAIGINDFSYRSDPLRRKIEVYNLRKSKNFVEESLMRKIFALFLTDENDFLISLNFRDILRRYHREPSYFRGINKDLLSFFDFKVDSIFKNGMEPVAKISFSAPTGMFSTNGFFLVNLTDYAVISIEMTRVPTDLLTKDLFLKKALSNYSIVEYRKVNDRYYLSRFFSQGTENLAAIDSDSKSGIQVLKMELWVNEVFDNKRFFEKIKNKNKLEWKAELRDLDIPYDSAFWKSYNFIPDSLEYQKMVRDLEKLNSNN</sequence>
<dbReference type="InterPro" id="IPR008969">
    <property type="entry name" value="CarboxyPept-like_regulatory"/>
</dbReference>
<dbReference type="AlphaFoldDB" id="A0A1I2SUV1"/>
<keyword evidence="2" id="KW-1185">Reference proteome</keyword>
<dbReference type="Gene3D" id="2.60.40.1120">
    <property type="entry name" value="Carboxypeptidase-like, regulatory domain"/>
    <property type="match status" value="1"/>
</dbReference>
<dbReference type="Pfam" id="PF13715">
    <property type="entry name" value="CarbopepD_reg_2"/>
    <property type="match status" value="1"/>
</dbReference>
<reference evidence="2" key="1">
    <citation type="submission" date="2016-10" db="EMBL/GenBank/DDBJ databases">
        <authorList>
            <person name="Varghese N."/>
            <person name="Submissions S."/>
        </authorList>
    </citation>
    <scope>NUCLEOTIDE SEQUENCE [LARGE SCALE GENOMIC DNA]</scope>
    <source>
        <strain evidence="2">DSM 19315</strain>
    </source>
</reference>
<evidence type="ECO:0000313" key="1">
    <source>
        <dbReference type="EMBL" id="SFG56470.1"/>
    </source>
</evidence>
<gene>
    <name evidence="1" type="ORF">SAMN04487988_10576</name>
</gene>
<organism evidence="1 2">
    <name type="scientific">Algoriphagus hitonicola</name>
    <dbReference type="NCBI Taxonomy" id="435880"/>
    <lineage>
        <taxon>Bacteria</taxon>
        <taxon>Pseudomonadati</taxon>
        <taxon>Bacteroidota</taxon>
        <taxon>Cytophagia</taxon>
        <taxon>Cytophagales</taxon>
        <taxon>Cyclobacteriaceae</taxon>
        <taxon>Algoriphagus</taxon>
    </lineage>
</organism>
<proteinExistence type="predicted"/>
<dbReference type="RefSeq" id="WP_092790633.1">
    <property type="nucleotide sequence ID" value="NZ_FOPC01000005.1"/>
</dbReference>